<accession>A0A5P9K0L4</accession>
<dbReference type="Proteomes" id="UP000325614">
    <property type="component" value="Chromosome"/>
</dbReference>
<dbReference type="KEGG" id="mico:GDR74_05750"/>
<keyword evidence="1" id="KW-0670">Pyruvate</keyword>
<name>A0A5P9K0L4_9HYPH</name>
<dbReference type="Gene3D" id="3.20.20.60">
    <property type="entry name" value="Phosphoenolpyruvate-binding domains"/>
    <property type="match status" value="1"/>
</dbReference>
<dbReference type="CDD" id="cd00377">
    <property type="entry name" value="ICL_PEPM"/>
    <property type="match status" value="1"/>
</dbReference>
<dbReference type="InterPro" id="IPR040442">
    <property type="entry name" value="Pyrv_kinase-like_dom_sf"/>
</dbReference>
<protein>
    <submittedName>
        <fullName evidence="1">Isocitrate lyase/phosphoenolpyruvate mutase family protein</fullName>
    </submittedName>
</protein>
<keyword evidence="2" id="KW-1185">Reference proteome</keyword>
<sequence>MTARPDAATAFHRLHRGPDLLVLANAWDAGTARLMESVGSRAVATTSAGVAWAHGYADGDTLPVDLLVATAAAIVRAVNVPVSTDIEGGYSDSPGAVGELAARLVDAGVSGINIEDGAGAPDRLCAKIEAVRRAAEARGVNLYINARTDVYLRGLAPPESRVEETLARARRYGEAGASGIFVPGVTAPEDIRRIAAGTELPLNVMARPGLPAGPDLARLGARRLSAGSALSEALFSQLSALARSFLETGDSNLVCVAAKSYGDLNALMSKRA</sequence>
<dbReference type="PANTHER" id="PTHR42905:SF16">
    <property type="entry name" value="CARBOXYPHOSPHONOENOLPYRUVATE PHOSPHONOMUTASE-LIKE PROTEIN (AFU_ORTHOLOGUE AFUA_5G07230)"/>
    <property type="match status" value="1"/>
</dbReference>
<evidence type="ECO:0000313" key="1">
    <source>
        <dbReference type="EMBL" id="QFU15764.1"/>
    </source>
</evidence>
<dbReference type="Pfam" id="PF13714">
    <property type="entry name" value="PEP_mutase"/>
    <property type="match status" value="1"/>
</dbReference>
<gene>
    <name evidence="1" type="ORF">GDR74_05750</name>
</gene>
<organism evidence="1 2">
    <name type="scientific">Microvirga thermotolerans</name>
    <dbReference type="NCBI Taxonomy" id="2651334"/>
    <lineage>
        <taxon>Bacteria</taxon>
        <taxon>Pseudomonadati</taxon>
        <taxon>Pseudomonadota</taxon>
        <taxon>Alphaproteobacteria</taxon>
        <taxon>Hyphomicrobiales</taxon>
        <taxon>Methylobacteriaceae</taxon>
        <taxon>Microvirga</taxon>
    </lineage>
</organism>
<dbReference type="InterPro" id="IPR015813">
    <property type="entry name" value="Pyrv/PenolPyrv_kinase-like_dom"/>
</dbReference>
<dbReference type="AlphaFoldDB" id="A0A5P9K0L4"/>
<dbReference type="PANTHER" id="PTHR42905">
    <property type="entry name" value="PHOSPHOENOLPYRUVATE CARBOXYLASE"/>
    <property type="match status" value="1"/>
</dbReference>
<keyword evidence="1" id="KW-0456">Lyase</keyword>
<dbReference type="SUPFAM" id="SSF51621">
    <property type="entry name" value="Phosphoenolpyruvate/pyruvate domain"/>
    <property type="match status" value="1"/>
</dbReference>
<reference evidence="1 2" key="1">
    <citation type="submission" date="2019-10" db="EMBL/GenBank/DDBJ databases">
        <title>Isolation, Identification of Microvirga thermotolerans HR1, a novel thermophilic bacterium and Comparative Genomics of the genus Microvirga.</title>
        <authorList>
            <person name="Li J."/>
            <person name="Zhang W."/>
            <person name="Lin M."/>
            <person name="Wang J."/>
        </authorList>
    </citation>
    <scope>NUCLEOTIDE SEQUENCE [LARGE SCALE GENOMIC DNA]</scope>
    <source>
        <strain evidence="1 2">HR1</strain>
    </source>
</reference>
<evidence type="ECO:0000313" key="2">
    <source>
        <dbReference type="Proteomes" id="UP000325614"/>
    </source>
</evidence>
<proteinExistence type="predicted"/>
<dbReference type="RefSeq" id="WP_152585409.1">
    <property type="nucleotide sequence ID" value="NZ_CP045423.1"/>
</dbReference>
<dbReference type="EMBL" id="CP045423">
    <property type="protein sequence ID" value="QFU15764.1"/>
    <property type="molecule type" value="Genomic_DNA"/>
</dbReference>
<dbReference type="InterPro" id="IPR039556">
    <property type="entry name" value="ICL/PEPM"/>
</dbReference>
<dbReference type="GO" id="GO:0016829">
    <property type="term" value="F:lyase activity"/>
    <property type="evidence" value="ECO:0007669"/>
    <property type="project" value="UniProtKB-KW"/>
</dbReference>